<dbReference type="GO" id="GO:0005524">
    <property type="term" value="F:ATP binding"/>
    <property type="evidence" value="ECO:0007669"/>
    <property type="project" value="UniProtKB-KW"/>
</dbReference>
<keyword evidence="2" id="KW-0433">Leucine-rich repeat</keyword>
<feature type="domain" description="Leucine-rich repeat-containing N-terminal plant-type" evidence="12">
    <location>
        <begin position="2"/>
        <end position="19"/>
    </location>
</feature>
<dbReference type="PROSITE" id="PS51450">
    <property type="entry name" value="LRR"/>
    <property type="match status" value="1"/>
</dbReference>
<dbReference type="FunFam" id="3.80.10.10:FF:000041">
    <property type="entry name" value="LRR receptor-like serine/threonine-protein kinase ERECTA"/>
    <property type="match status" value="1"/>
</dbReference>
<keyword evidence="14" id="KW-1185">Reference proteome</keyword>
<comment type="caution">
    <text evidence="13">The sequence shown here is derived from an EMBL/GenBank/DDBJ whole genome shotgun (WGS) entry which is preliminary data.</text>
</comment>
<dbReference type="PANTHER" id="PTHR48053">
    <property type="entry name" value="LEUCINE RICH REPEAT FAMILY PROTEIN, EXPRESSED"/>
    <property type="match status" value="1"/>
</dbReference>
<keyword evidence="11" id="KW-0325">Glycoprotein</keyword>
<dbReference type="InterPro" id="IPR003591">
    <property type="entry name" value="Leu-rich_rpt_typical-subtyp"/>
</dbReference>
<dbReference type="PRINTS" id="PR00019">
    <property type="entry name" value="LEURICHRPT"/>
</dbReference>
<dbReference type="InterPro" id="IPR013210">
    <property type="entry name" value="LRR_N_plant-typ"/>
</dbReference>
<keyword evidence="3" id="KW-0812">Transmembrane</keyword>
<dbReference type="PANTHER" id="PTHR48053:SF164">
    <property type="entry name" value="LEUCINE-RICH REPEAT-CONTAINING N-TERMINAL PLANT-TYPE DOMAIN-CONTAINING PROTEIN"/>
    <property type="match status" value="1"/>
</dbReference>
<dbReference type="SUPFAM" id="SSF52058">
    <property type="entry name" value="L domain-like"/>
    <property type="match status" value="3"/>
</dbReference>
<evidence type="ECO:0000256" key="1">
    <source>
        <dbReference type="ARBA" id="ARBA00004479"/>
    </source>
</evidence>
<dbReference type="GO" id="GO:0016020">
    <property type="term" value="C:membrane"/>
    <property type="evidence" value="ECO:0007669"/>
    <property type="project" value="UniProtKB-SubCell"/>
</dbReference>
<keyword evidence="6" id="KW-0547">Nucleotide-binding</keyword>
<keyword evidence="10" id="KW-0675">Receptor</keyword>
<dbReference type="InterPro" id="IPR032675">
    <property type="entry name" value="LRR_dom_sf"/>
</dbReference>
<comment type="subcellular location">
    <subcellularLocation>
        <location evidence="1">Membrane</location>
        <topology evidence="1">Single-pass type I membrane protein</topology>
    </subcellularLocation>
</comment>
<dbReference type="Pfam" id="PF13855">
    <property type="entry name" value="LRR_8"/>
    <property type="match status" value="1"/>
</dbReference>
<evidence type="ECO:0000256" key="8">
    <source>
        <dbReference type="ARBA" id="ARBA00022989"/>
    </source>
</evidence>
<accession>A0AAD8KW03</accession>
<gene>
    <name evidence="13" type="ORF">QVD17_16015</name>
</gene>
<evidence type="ECO:0000313" key="13">
    <source>
        <dbReference type="EMBL" id="KAK1427332.1"/>
    </source>
</evidence>
<protein>
    <recommendedName>
        <fullName evidence="12">Leucine-rich repeat-containing N-terminal plant-type domain-containing protein</fullName>
    </recommendedName>
</protein>
<evidence type="ECO:0000313" key="14">
    <source>
        <dbReference type="Proteomes" id="UP001229421"/>
    </source>
</evidence>
<dbReference type="GO" id="GO:0006952">
    <property type="term" value="P:defense response"/>
    <property type="evidence" value="ECO:0007669"/>
    <property type="project" value="UniProtKB-ARBA"/>
</dbReference>
<keyword evidence="5" id="KW-0677">Repeat</keyword>
<organism evidence="13 14">
    <name type="scientific">Tagetes erecta</name>
    <name type="common">African marigold</name>
    <dbReference type="NCBI Taxonomy" id="13708"/>
    <lineage>
        <taxon>Eukaryota</taxon>
        <taxon>Viridiplantae</taxon>
        <taxon>Streptophyta</taxon>
        <taxon>Embryophyta</taxon>
        <taxon>Tracheophyta</taxon>
        <taxon>Spermatophyta</taxon>
        <taxon>Magnoliopsida</taxon>
        <taxon>eudicotyledons</taxon>
        <taxon>Gunneridae</taxon>
        <taxon>Pentapetalae</taxon>
        <taxon>asterids</taxon>
        <taxon>campanulids</taxon>
        <taxon>Asterales</taxon>
        <taxon>Asteraceae</taxon>
        <taxon>Asteroideae</taxon>
        <taxon>Heliantheae alliance</taxon>
        <taxon>Tageteae</taxon>
        <taxon>Tagetes</taxon>
    </lineage>
</organism>
<proteinExistence type="predicted"/>
<name>A0AAD8KW03_TARER</name>
<sequence>MSWNPNTTDCCTWRGVTCSINGHVTGLDLSHEAISCGIDDSSVLFDLESLESLNLAANDFHSSLIPSRIGNLTRLSYLNLSMSGFSGQIPGELSQLTRLQVLDLSSIFSLKLEKPSLAYLVQNLTRLRSLYLDNVNLSTQKSNWCQCLSSSLLNLEVLSLSNCQLLGPLEHSLEKLQSLSVIRLASNDLGTTIPEFFANFKNLTLMDLGGCNLLGTFPSQVLQLHNLKNLDLSYNKNLYGSLPEFPINGSLETLVLSFTAFSGGIPESIGHLKNLSRIDLWNNSFSGPIPKSLQNLTKLTYIDLSRNSLSGTIPCGYFQDLENLLSVDLKSYCFTGSIPSSLFNLQNLQQIRLSDNKFDGLLAHFDTPSVSSLDTLDLSGNKLEGEIPRSIFELKKLRILLLSSNNLSGTIRIVDFENHLRNLTDLDLSFNNLSVIISENITLVNHLPKLTTLMLASCNLIKFPNLRNQSRLTYVDLSKNKIEGKIPNWLWEVGNGGMRYMNLSHNRLTGLHEPYSFPNLVILDLHSNQLNGMIPIPPYTTEFIDFSNNIFNSSLPESIGRNLTSAYFFSLSNNLLTGVIPQSICNALNVEVLDMSHNQLNGSIPNCLFELGNTLGVLNLANNTLSGRIEGVFSSNCGLDTLDLHDNSLEGEIPRSIVNCKMLRVLNLGNNMISDTYPCSLGNNTKLHVLVLRSNRFYGSVLCGQNQHNKWSKLQILDIAHNNFSGTLPTDFFSHWDAMMTEENGETNKHLSFTLYEDRFYYYQHTVTIIGKGQRLDLDLDQLYHYCVFYGKEILMVQVDE</sequence>
<dbReference type="AlphaFoldDB" id="A0AAD8KW03"/>
<dbReference type="SMART" id="SM00369">
    <property type="entry name" value="LRR_TYP"/>
    <property type="match status" value="11"/>
</dbReference>
<evidence type="ECO:0000256" key="5">
    <source>
        <dbReference type="ARBA" id="ARBA00022737"/>
    </source>
</evidence>
<keyword evidence="4" id="KW-0732">Signal</keyword>
<evidence type="ECO:0000256" key="9">
    <source>
        <dbReference type="ARBA" id="ARBA00023136"/>
    </source>
</evidence>
<keyword evidence="8" id="KW-1133">Transmembrane helix</keyword>
<dbReference type="Gene3D" id="3.80.10.10">
    <property type="entry name" value="Ribonuclease Inhibitor"/>
    <property type="match status" value="7"/>
</dbReference>
<evidence type="ECO:0000259" key="12">
    <source>
        <dbReference type="Pfam" id="PF08263"/>
    </source>
</evidence>
<evidence type="ECO:0000256" key="10">
    <source>
        <dbReference type="ARBA" id="ARBA00023170"/>
    </source>
</evidence>
<dbReference type="EMBL" id="JAUHHV010000004">
    <property type="protein sequence ID" value="KAK1427332.1"/>
    <property type="molecule type" value="Genomic_DNA"/>
</dbReference>
<evidence type="ECO:0000256" key="11">
    <source>
        <dbReference type="ARBA" id="ARBA00023180"/>
    </source>
</evidence>
<dbReference type="Pfam" id="PF00560">
    <property type="entry name" value="LRR_1"/>
    <property type="match status" value="8"/>
</dbReference>
<dbReference type="InterPro" id="IPR001611">
    <property type="entry name" value="Leu-rich_rpt"/>
</dbReference>
<evidence type="ECO:0000256" key="3">
    <source>
        <dbReference type="ARBA" id="ARBA00022692"/>
    </source>
</evidence>
<dbReference type="FunFam" id="3.80.10.10:FF:000095">
    <property type="entry name" value="LRR receptor-like serine/threonine-protein kinase GSO1"/>
    <property type="match status" value="2"/>
</dbReference>
<evidence type="ECO:0000256" key="6">
    <source>
        <dbReference type="ARBA" id="ARBA00022741"/>
    </source>
</evidence>
<reference evidence="13" key="1">
    <citation type="journal article" date="2023" name="bioRxiv">
        <title>Improved chromosome-level genome assembly for marigold (Tagetes erecta).</title>
        <authorList>
            <person name="Jiang F."/>
            <person name="Yuan L."/>
            <person name="Wang S."/>
            <person name="Wang H."/>
            <person name="Xu D."/>
            <person name="Wang A."/>
            <person name="Fan W."/>
        </authorList>
    </citation>
    <scope>NUCLEOTIDE SEQUENCE</scope>
    <source>
        <strain evidence="13">WSJ</strain>
        <tissue evidence="13">Leaf</tissue>
    </source>
</reference>
<evidence type="ECO:0000256" key="7">
    <source>
        <dbReference type="ARBA" id="ARBA00022840"/>
    </source>
</evidence>
<dbReference type="GO" id="GO:0051707">
    <property type="term" value="P:response to other organism"/>
    <property type="evidence" value="ECO:0007669"/>
    <property type="project" value="UniProtKB-ARBA"/>
</dbReference>
<dbReference type="InterPro" id="IPR051716">
    <property type="entry name" value="Plant_RL_S/T_kinase"/>
</dbReference>
<evidence type="ECO:0000256" key="2">
    <source>
        <dbReference type="ARBA" id="ARBA00022614"/>
    </source>
</evidence>
<keyword evidence="9" id="KW-0472">Membrane</keyword>
<keyword evidence="7" id="KW-0067">ATP-binding</keyword>
<evidence type="ECO:0000256" key="4">
    <source>
        <dbReference type="ARBA" id="ARBA00022729"/>
    </source>
</evidence>
<dbReference type="Pfam" id="PF08263">
    <property type="entry name" value="LRRNT_2"/>
    <property type="match status" value="1"/>
</dbReference>
<dbReference type="Proteomes" id="UP001229421">
    <property type="component" value="Unassembled WGS sequence"/>
</dbReference>